<sequence length="163" mass="17501">MSDSKRANAEDPIVSGPIDEEALRQDRDETREQLGQTVSELTDKLDVKARTKDKLHDTADNARAKAASVADNAKTTAAEKTAQAEELVSRKASEAKEVAGIAADQAKNEARRLADRAEAATPDSVVTGGRQAVGFARRQPVPVAVAAAFAAVLVWWIVRRRQA</sequence>
<feature type="transmembrane region" description="Helical" evidence="2">
    <location>
        <begin position="140"/>
        <end position="158"/>
    </location>
</feature>
<accession>K0EME0</accession>
<feature type="region of interest" description="Disordered" evidence="1">
    <location>
        <begin position="1"/>
        <end position="35"/>
    </location>
</feature>
<keyword evidence="4" id="KW-1185">Reference proteome</keyword>
<dbReference type="AlphaFoldDB" id="K0EME0"/>
<evidence type="ECO:0000256" key="1">
    <source>
        <dbReference type="SAM" id="MobiDB-lite"/>
    </source>
</evidence>
<proteinExistence type="predicted"/>
<keyword evidence="2" id="KW-1133">Transmembrane helix</keyword>
<dbReference type="KEGG" id="nbr:O3I_000955"/>
<keyword evidence="2" id="KW-0472">Membrane</keyword>
<dbReference type="Pfam" id="PF12277">
    <property type="entry name" value="DUF3618"/>
    <property type="match status" value="1"/>
</dbReference>
<evidence type="ECO:0000256" key="2">
    <source>
        <dbReference type="SAM" id="Phobius"/>
    </source>
</evidence>
<dbReference type="InterPro" id="IPR022062">
    <property type="entry name" value="DUF3618"/>
</dbReference>
<evidence type="ECO:0000313" key="3">
    <source>
        <dbReference type="EMBL" id="AFT98153.1"/>
    </source>
</evidence>
<gene>
    <name evidence="3" type="ORF">O3I_000955</name>
</gene>
<evidence type="ECO:0000313" key="4">
    <source>
        <dbReference type="Proteomes" id="UP000006304"/>
    </source>
</evidence>
<dbReference type="Proteomes" id="UP000006304">
    <property type="component" value="Chromosome"/>
</dbReference>
<dbReference type="STRING" id="1133849.O3I_000955"/>
<evidence type="ECO:0008006" key="5">
    <source>
        <dbReference type="Google" id="ProtNLM"/>
    </source>
</evidence>
<feature type="compositionally biased region" description="Basic and acidic residues" evidence="1">
    <location>
        <begin position="52"/>
        <end position="63"/>
    </location>
</feature>
<reference evidence="3 4" key="1">
    <citation type="journal article" date="2012" name="J. Bacteriol.">
        <title>Complete genome sequence of Nocardia brasiliensis HUJEG-1.</title>
        <authorList>
            <person name="Vera-Cabrera L."/>
            <person name="Ortiz-Lopez R."/>
            <person name="Elizondo-Gonzalez R."/>
            <person name="Perez-Maya A.A."/>
            <person name="Ocampo-Candiani J."/>
        </authorList>
    </citation>
    <scope>NUCLEOTIDE SEQUENCE [LARGE SCALE GENOMIC DNA]</scope>
    <source>
        <strain evidence="4">ATCC 700358</strain>
    </source>
</reference>
<dbReference type="EMBL" id="CP003876">
    <property type="protein sequence ID" value="AFT98153.1"/>
    <property type="molecule type" value="Genomic_DNA"/>
</dbReference>
<dbReference type="HOGENOM" id="CLU_1914877_0_0_11"/>
<keyword evidence="2" id="KW-0812">Transmembrane</keyword>
<feature type="region of interest" description="Disordered" evidence="1">
    <location>
        <begin position="52"/>
        <end position="75"/>
    </location>
</feature>
<protein>
    <recommendedName>
        <fullName evidence="5">DUF3618 domain-containing protein</fullName>
    </recommendedName>
</protein>
<dbReference type="eggNOG" id="ENOG5033GD4">
    <property type="taxonomic scope" value="Bacteria"/>
</dbReference>
<dbReference type="RefSeq" id="WP_014981018.1">
    <property type="nucleotide sequence ID" value="NC_018681.1"/>
</dbReference>
<feature type="compositionally biased region" description="Basic and acidic residues" evidence="1">
    <location>
        <begin position="21"/>
        <end position="32"/>
    </location>
</feature>
<organism evidence="3 4">
    <name type="scientific">Nocardia brasiliensis (strain ATCC 700358 / HUJEG-1)</name>
    <dbReference type="NCBI Taxonomy" id="1133849"/>
    <lineage>
        <taxon>Bacteria</taxon>
        <taxon>Bacillati</taxon>
        <taxon>Actinomycetota</taxon>
        <taxon>Actinomycetes</taxon>
        <taxon>Mycobacteriales</taxon>
        <taxon>Nocardiaceae</taxon>
        <taxon>Nocardia</taxon>
    </lineage>
</organism>
<name>K0EME0_NOCB7</name>